<dbReference type="Pfam" id="PF00087">
    <property type="entry name" value="Toxin_TOLIP"/>
    <property type="match status" value="1"/>
</dbReference>
<evidence type="ECO:0000259" key="1">
    <source>
        <dbReference type="Pfam" id="PF00087"/>
    </source>
</evidence>
<dbReference type="Ensembl" id="ENSSRHT00000026699.1">
    <property type="protein sequence ID" value="ENSSRHP00000025924.1"/>
    <property type="gene ID" value="ENSSRHG00000013584.1"/>
</dbReference>
<protein>
    <recommendedName>
        <fullName evidence="1">Snake toxin/toxin-like domain-containing protein</fullName>
    </recommendedName>
</protein>
<dbReference type="Gene3D" id="2.10.60.10">
    <property type="entry name" value="CD59"/>
    <property type="match status" value="1"/>
</dbReference>
<accession>A0A673HFQ2</accession>
<dbReference type="InterPro" id="IPR035076">
    <property type="entry name" value="Toxin/TOLIP"/>
</dbReference>
<sequence length="170" mass="18885">MIVQSYFVCLFFPPVDPRTYAPNGRACYYCDGQDCSNTVSCSGTEDRCITATLTNRGPPMLVKGCVSKYICGALKCSFIQDVSCCEGDLCNGDKRVTQGFRNNADESVNQSVTQSILQSFMHPGAKSVTKRFAYNDAKSVRQKVTYNDAKSVNQSFLFLCCSLLSYFLWL</sequence>
<name>A0A673HFQ2_9TELE</name>
<keyword evidence="3" id="KW-1185">Reference proteome</keyword>
<dbReference type="Proteomes" id="UP000472270">
    <property type="component" value="Unassembled WGS sequence"/>
</dbReference>
<organism evidence="2 3">
    <name type="scientific">Sinocyclocheilus rhinocerous</name>
    <dbReference type="NCBI Taxonomy" id="307959"/>
    <lineage>
        <taxon>Eukaryota</taxon>
        <taxon>Metazoa</taxon>
        <taxon>Chordata</taxon>
        <taxon>Craniata</taxon>
        <taxon>Vertebrata</taxon>
        <taxon>Euteleostomi</taxon>
        <taxon>Actinopterygii</taxon>
        <taxon>Neopterygii</taxon>
        <taxon>Teleostei</taxon>
        <taxon>Ostariophysi</taxon>
        <taxon>Cypriniformes</taxon>
        <taxon>Cyprinidae</taxon>
        <taxon>Cyprininae</taxon>
        <taxon>Sinocyclocheilus</taxon>
    </lineage>
</organism>
<dbReference type="InterPro" id="IPR045860">
    <property type="entry name" value="Snake_toxin-like_sf"/>
</dbReference>
<dbReference type="SUPFAM" id="SSF57302">
    <property type="entry name" value="Snake toxin-like"/>
    <property type="match status" value="1"/>
</dbReference>
<evidence type="ECO:0000313" key="2">
    <source>
        <dbReference type="Ensembl" id="ENSSRHP00000025924.1"/>
    </source>
</evidence>
<evidence type="ECO:0000313" key="3">
    <source>
        <dbReference type="Proteomes" id="UP000472270"/>
    </source>
</evidence>
<reference evidence="2" key="2">
    <citation type="submission" date="2025-09" db="UniProtKB">
        <authorList>
            <consortium name="Ensembl"/>
        </authorList>
    </citation>
    <scope>IDENTIFICATION</scope>
</reference>
<dbReference type="AlphaFoldDB" id="A0A673HFQ2"/>
<proteinExistence type="predicted"/>
<feature type="domain" description="Snake toxin/toxin-like" evidence="1">
    <location>
        <begin position="27"/>
        <end position="91"/>
    </location>
</feature>
<reference evidence="2" key="1">
    <citation type="submission" date="2025-08" db="UniProtKB">
        <authorList>
            <consortium name="Ensembl"/>
        </authorList>
    </citation>
    <scope>IDENTIFICATION</scope>
</reference>